<evidence type="ECO:0000259" key="2">
    <source>
        <dbReference type="PROSITE" id="PS50011"/>
    </source>
</evidence>
<name>A0A0V0QDA0_PSEPJ</name>
<comment type="caution">
    <text evidence="3">The sequence shown here is derived from an EMBL/GenBank/DDBJ whole genome shotgun (WGS) entry which is preliminary data.</text>
</comment>
<protein>
    <submittedName>
        <fullName evidence="3">Protein kinase-like domain</fullName>
    </submittedName>
</protein>
<dbReference type="PROSITE" id="PS50011">
    <property type="entry name" value="PROTEIN_KINASE_DOM"/>
    <property type="match status" value="1"/>
</dbReference>
<feature type="region of interest" description="Disordered" evidence="1">
    <location>
        <begin position="624"/>
        <end position="643"/>
    </location>
</feature>
<dbReference type="Pfam" id="PF00069">
    <property type="entry name" value="Pkinase"/>
    <property type="match status" value="1"/>
</dbReference>
<feature type="region of interest" description="Disordered" evidence="1">
    <location>
        <begin position="350"/>
        <end position="403"/>
    </location>
</feature>
<feature type="compositionally biased region" description="Basic residues" evidence="1">
    <location>
        <begin position="738"/>
        <end position="758"/>
    </location>
</feature>
<keyword evidence="3" id="KW-0418">Kinase</keyword>
<dbReference type="Gene3D" id="1.10.510.10">
    <property type="entry name" value="Transferase(Phosphotransferase) domain 1"/>
    <property type="match status" value="1"/>
</dbReference>
<dbReference type="EMBL" id="LDAU01000196">
    <property type="protein sequence ID" value="KRX00069.1"/>
    <property type="molecule type" value="Genomic_DNA"/>
</dbReference>
<dbReference type="Proteomes" id="UP000054937">
    <property type="component" value="Unassembled WGS sequence"/>
</dbReference>
<evidence type="ECO:0000256" key="1">
    <source>
        <dbReference type="SAM" id="MobiDB-lite"/>
    </source>
</evidence>
<feature type="region of interest" description="Disordered" evidence="1">
    <location>
        <begin position="738"/>
        <end position="764"/>
    </location>
</feature>
<dbReference type="PANTHER" id="PTHR24362">
    <property type="entry name" value="SERINE/THREONINE-PROTEIN KINASE NEK"/>
    <property type="match status" value="1"/>
</dbReference>
<gene>
    <name evidence="3" type="ORF">PPERSA_07266</name>
</gene>
<proteinExistence type="predicted"/>
<evidence type="ECO:0000313" key="4">
    <source>
        <dbReference type="Proteomes" id="UP000054937"/>
    </source>
</evidence>
<dbReference type="OrthoDB" id="290533at2759"/>
<dbReference type="InterPro" id="IPR000719">
    <property type="entry name" value="Prot_kinase_dom"/>
</dbReference>
<organism evidence="3 4">
    <name type="scientific">Pseudocohnilembus persalinus</name>
    <name type="common">Ciliate</name>
    <dbReference type="NCBI Taxonomy" id="266149"/>
    <lineage>
        <taxon>Eukaryota</taxon>
        <taxon>Sar</taxon>
        <taxon>Alveolata</taxon>
        <taxon>Ciliophora</taxon>
        <taxon>Intramacronucleata</taxon>
        <taxon>Oligohymenophorea</taxon>
        <taxon>Scuticociliatia</taxon>
        <taxon>Philasterida</taxon>
        <taxon>Pseudocohnilembidae</taxon>
        <taxon>Pseudocohnilembus</taxon>
    </lineage>
</organism>
<dbReference type="InterPro" id="IPR011009">
    <property type="entry name" value="Kinase-like_dom_sf"/>
</dbReference>
<dbReference type="InParanoid" id="A0A0V0QDA0"/>
<dbReference type="SUPFAM" id="SSF56112">
    <property type="entry name" value="Protein kinase-like (PK-like)"/>
    <property type="match status" value="1"/>
</dbReference>
<dbReference type="SMART" id="SM00220">
    <property type="entry name" value="S_TKc"/>
    <property type="match status" value="1"/>
</dbReference>
<keyword evidence="3" id="KW-0808">Transferase</keyword>
<dbReference type="PANTHER" id="PTHR24362:SF309">
    <property type="entry name" value="PROTEIN KINASE DOMAIN-CONTAINING PROTEIN"/>
    <property type="match status" value="1"/>
</dbReference>
<sequence length="1178" mass="138732">MGNSNQTSQEKYRDPTFKLGEEQDTIIKLNPIIDQTFEEIQIVKKINTSQKKQETVDVNDNKDLIAVKQKVIEDKKQLSTLQRETEQRLSQNDPNILKLLGYKFTSSNDICGSTNLCFLYYEYYTHNLDVEITRRHKRAEYFTENEIWYLLDSLVSACYFMQKNGIYHGDIRPVNVYLNNQGQTKLGDHSLLNQYKNGYAKSFMGIDYTYLSPELLQQMKLKQNESNNSYFKSDVYALGITILEAMTLISGQTIYDWDNMQIKQQQIQDFLNRASARYSQDLLSIISQMLQKEKERPDFLALVLSNNKKPAQKPQNQLFLAQQSQHPSNNYYYEYSPSKNNTLESYRNTSIQYSSSPQPNKKNHSNNNNNHFENSPFTNQNLSPQSQSQYYSNNGSNLNNQYQTNQTNLTNQSFINNQNQVNQINQAYKENFVETTPARSKIINAQNFNNNNYYQINNNTNFNFNSLKQIPSNNNLDINQSPLQNKITYHDKLFEELGLEDHFNNKNTQNQPINLSNTTLMAQNQLSRINQNQNNQNQSFSNINQQFASIQTPKNQNQKPIFVINIQIPINNQKISQQLKIYKETNLFQLSLEFCQTYNLNDEKNVQNLHSFLQEALTQSELQNKYNKSKSNSPSQNQNQNFSPQAFNLGFQEQNNNNIIQVNQPQISLQSNNIQTILNQQNQYQNHISKVEKRQQSQEHKENKIQYEKLSNNNIDQEQQEKNQKFNVVLSNLNNIIQKRKARNPSKPKKSHSKTQKQPKKDPIEIGQKLYETAKLKQQKHAQLIKQKQQEEEQKLFQTQKSQKNLYINKISQKLLQKQLRSKIENWPKEYLQKQEQKQKQLELQKQSQLQQELTECSFKPKINKNSENLVKNRQEILASKSTQNLTQKNEKNEKNNQIFQFLYEDAQNRKIRQQKEIEELVHMEQLKLQKLHINQNQVDKNPDQIFNEFLERQKQKQQEQEQKTQNIAFALKNIDQKSGQPLFKPQIQTQKSFKNLNKTENFSQNQQQVQKQGQAVWDHLYENGKTLEQKNQQRINDQNQIIHSKSTSKLTDNNSNSIVAKQRTYLAQLIFYALCENSPKNSQLFHQTQLQNILNIDENFQNSHSQNDNHFISKDFITLKNLEKIQIKTLYPLLQQIEEKDLTLNEKQFTQGFLIFYQQLTPLEKQSLQQIAQNTEI</sequence>
<dbReference type="GO" id="GO:0005524">
    <property type="term" value="F:ATP binding"/>
    <property type="evidence" value="ECO:0007669"/>
    <property type="project" value="InterPro"/>
</dbReference>
<evidence type="ECO:0000313" key="3">
    <source>
        <dbReference type="EMBL" id="KRX00069.1"/>
    </source>
</evidence>
<keyword evidence="4" id="KW-1185">Reference proteome</keyword>
<reference evidence="3 4" key="1">
    <citation type="journal article" date="2015" name="Sci. Rep.">
        <title>Genome of the facultative scuticociliatosis pathogen Pseudocohnilembus persalinus provides insight into its virulence through horizontal gene transfer.</title>
        <authorList>
            <person name="Xiong J."/>
            <person name="Wang G."/>
            <person name="Cheng J."/>
            <person name="Tian M."/>
            <person name="Pan X."/>
            <person name="Warren A."/>
            <person name="Jiang C."/>
            <person name="Yuan D."/>
            <person name="Miao W."/>
        </authorList>
    </citation>
    <scope>NUCLEOTIDE SEQUENCE [LARGE SCALE GENOMIC DNA]</scope>
    <source>
        <strain evidence="3">36N120E</strain>
    </source>
</reference>
<feature type="compositionally biased region" description="Low complexity" evidence="1">
    <location>
        <begin position="365"/>
        <end position="403"/>
    </location>
</feature>
<accession>A0A0V0QDA0</accession>
<dbReference type="AlphaFoldDB" id="A0A0V0QDA0"/>
<dbReference type="GO" id="GO:0004672">
    <property type="term" value="F:protein kinase activity"/>
    <property type="evidence" value="ECO:0007669"/>
    <property type="project" value="InterPro"/>
</dbReference>
<feature type="domain" description="Protein kinase" evidence="2">
    <location>
        <begin position="1"/>
        <end position="320"/>
    </location>
</feature>